<feature type="region of interest" description="Disordered" evidence="1">
    <location>
        <begin position="177"/>
        <end position="196"/>
    </location>
</feature>
<gene>
    <name evidence="2" type="ORF">F1188_17365</name>
</gene>
<feature type="compositionally biased region" description="Basic and acidic residues" evidence="1">
    <location>
        <begin position="180"/>
        <end position="196"/>
    </location>
</feature>
<dbReference type="Proteomes" id="UP000324065">
    <property type="component" value="Unassembled WGS sequence"/>
</dbReference>
<dbReference type="RefSeq" id="WP_150063714.1">
    <property type="nucleotide sequence ID" value="NZ_JACHII010000022.1"/>
</dbReference>
<dbReference type="AlphaFoldDB" id="A0A5M6I7B5"/>
<organism evidence="2 3">
    <name type="scientific">Roseospira marina</name>
    <dbReference type="NCBI Taxonomy" id="140057"/>
    <lineage>
        <taxon>Bacteria</taxon>
        <taxon>Pseudomonadati</taxon>
        <taxon>Pseudomonadota</taxon>
        <taxon>Alphaproteobacteria</taxon>
        <taxon>Rhodospirillales</taxon>
        <taxon>Rhodospirillaceae</taxon>
        <taxon>Roseospira</taxon>
    </lineage>
</organism>
<keyword evidence="3" id="KW-1185">Reference proteome</keyword>
<evidence type="ECO:0000256" key="1">
    <source>
        <dbReference type="SAM" id="MobiDB-lite"/>
    </source>
</evidence>
<feature type="region of interest" description="Disordered" evidence="1">
    <location>
        <begin position="23"/>
        <end position="75"/>
    </location>
</feature>
<proteinExistence type="predicted"/>
<accession>A0A5M6I7B5</accession>
<sequence length="196" mass="20672">MRTVRRRDVALTALVAAGAVTGLTACSPPRHPPRHRSGDRTAPPSSAELAPPQAPPMPHHPTQDPGETPHPSGVVLRIGVGDSIEAVEARLGPPMSRRPLRNDDPARMGAAVVEYGVTEPVLRFVNETPPAGGPARFVLVVTDPEGRILRVLRNPNAPGPEGMRTLRGPAGTAQAVLIPEDARRVAPSDDAGDQNR</sequence>
<evidence type="ECO:0008006" key="4">
    <source>
        <dbReference type="Google" id="ProtNLM"/>
    </source>
</evidence>
<comment type="caution">
    <text evidence="2">The sequence shown here is derived from an EMBL/GenBank/DDBJ whole genome shotgun (WGS) entry which is preliminary data.</text>
</comment>
<name>A0A5M6I7B5_9PROT</name>
<evidence type="ECO:0000313" key="3">
    <source>
        <dbReference type="Proteomes" id="UP000324065"/>
    </source>
</evidence>
<dbReference type="PROSITE" id="PS51257">
    <property type="entry name" value="PROKAR_LIPOPROTEIN"/>
    <property type="match status" value="1"/>
</dbReference>
<reference evidence="2 3" key="1">
    <citation type="submission" date="2019-09" db="EMBL/GenBank/DDBJ databases">
        <title>Genome sequence of Roseospira marina, one of the more divergent members of the non-sulfur purple photosynthetic bacterial family, the Rhodospirillaceae.</title>
        <authorList>
            <person name="Meyer T."/>
            <person name="Kyndt J."/>
        </authorList>
    </citation>
    <scope>NUCLEOTIDE SEQUENCE [LARGE SCALE GENOMIC DNA]</scope>
    <source>
        <strain evidence="2 3">DSM 15113</strain>
    </source>
</reference>
<protein>
    <recommendedName>
        <fullName evidence="4">Lipoprotein</fullName>
    </recommendedName>
</protein>
<dbReference type="EMBL" id="VWPJ01000022">
    <property type="protein sequence ID" value="KAA5604151.1"/>
    <property type="molecule type" value="Genomic_DNA"/>
</dbReference>
<evidence type="ECO:0000313" key="2">
    <source>
        <dbReference type="EMBL" id="KAA5604151.1"/>
    </source>
</evidence>